<dbReference type="Proteomes" id="UP000077266">
    <property type="component" value="Unassembled WGS sequence"/>
</dbReference>
<organism evidence="1 2">
    <name type="scientific">Exidia glandulosa HHB12029</name>
    <dbReference type="NCBI Taxonomy" id="1314781"/>
    <lineage>
        <taxon>Eukaryota</taxon>
        <taxon>Fungi</taxon>
        <taxon>Dikarya</taxon>
        <taxon>Basidiomycota</taxon>
        <taxon>Agaricomycotina</taxon>
        <taxon>Agaricomycetes</taxon>
        <taxon>Auriculariales</taxon>
        <taxon>Exidiaceae</taxon>
        <taxon>Exidia</taxon>
    </lineage>
</organism>
<proteinExistence type="predicted"/>
<evidence type="ECO:0000313" key="2">
    <source>
        <dbReference type="Proteomes" id="UP000077266"/>
    </source>
</evidence>
<feature type="non-terminal residue" evidence="1">
    <location>
        <position position="63"/>
    </location>
</feature>
<evidence type="ECO:0000313" key="1">
    <source>
        <dbReference type="EMBL" id="KZW00738.1"/>
    </source>
</evidence>
<name>A0A165NH20_EXIGL</name>
<sequence>MSICQRKRRTQAVTKEEARQDGHVGMVRVLAENNTVRQIHVKDSFWGCADADNAAHNSDDLDI</sequence>
<protein>
    <submittedName>
        <fullName evidence="1">Uncharacterized protein</fullName>
    </submittedName>
</protein>
<gene>
    <name evidence="1" type="ORF">EXIGLDRAFT_720967</name>
</gene>
<accession>A0A165NH20</accession>
<dbReference type="InParanoid" id="A0A165NH20"/>
<keyword evidence="2" id="KW-1185">Reference proteome</keyword>
<reference evidence="1 2" key="1">
    <citation type="journal article" date="2016" name="Mol. Biol. Evol.">
        <title>Comparative Genomics of Early-Diverging Mushroom-Forming Fungi Provides Insights into the Origins of Lignocellulose Decay Capabilities.</title>
        <authorList>
            <person name="Nagy L.G."/>
            <person name="Riley R."/>
            <person name="Tritt A."/>
            <person name="Adam C."/>
            <person name="Daum C."/>
            <person name="Floudas D."/>
            <person name="Sun H."/>
            <person name="Yadav J.S."/>
            <person name="Pangilinan J."/>
            <person name="Larsson K.H."/>
            <person name="Matsuura K."/>
            <person name="Barry K."/>
            <person name="Labutti K."/>
            <person name="Kuo R."/>
            <person name="Ohm R.A."/>
            <person name="Bhattacharya S.S."/>
            <person name="Shirouzu T."/>
            <person name="Yoshinaga Y."/>
            <person name="Martin F.M."/>
            <person name="Grigoriev I.V."/>
            <person name="Hibbett D.S."/>
        </authorList>
    </citation>
    <scope>NUCLEOTIDE SEQUENCE [LARGE SCALE GENOMIC DNA]</scope>
    <source>
        <strain evidence="1 2">HHB12029</strain>
    </source>
</reference>
<dbReference type="EMBL" id="KV425899">
    <property type="protein sequence ID" value="KZW00738.1"/>
    <property type="molecule type" value="Genomic_DNA"/>
</dbReference>
<dbReference type="AlphaFoldDB" id="A0A165NH20"/>